<evidence type="ECO:0000313" key="3">
    <source>
        <dbReference type="EMBL" id="MFB9691288.1"/>
    </source>
</evidence>
<dbReference type="EMBL" id="JBHMBK010000080">
    <property type="protein sequence ID" value="MFB9691288.1"/>
    <property type="molecule type" value="Genomic_DNA"/>
</dbReference>
<dbReference type="GO" id="GO:0032259">
    <property type="term" value="P:methylation"/>
    <property type="evidence" value="ECO:0007669"/>
    <property type="project" value="UniProtKB-KW"/>
</dbReference>
<dbReference type="SUPFAM" id="SSF53335">
    <property type="entry name" value="S-adenosyl-L-methionine-dependent methyltransferases"/>
    <property type="match status" value="1"/>
</dbReference>
<feature type="coiled-coil region" evidence="1">
    <location>
        <begin position="325"/>
        <end position="352"/>
    </location>
</feature>
<dbReference type="Gene3D" id="3.40.50.150">
    <property type="entry name" value="Vaccinia Virus protein VP39"/>
    <property type="match status" value="1"/>
</dbReference>
<dbReference type="InterPro" id="IPR029063">
    <property type="entry name" value="SAM-dependent_MTases_sf"/>
</dbReference>
<evidence type="ECO:0000259" key="2">
    <source>
        <dbReference type="Pfam" id="PF05050"/>
    </source>
</evidence>
<dbReference type="Proteomes" id="UP001589535">
    <property type="component" value="Unassembled WGS sequence"/>
</dbReference>
<accession>A0ABV5UIT7</accession>
<keyword evidence="4" id="KW-1185">Reference proteome</keyword>
<name>A0ABV5UIT7_9PSEU</name>
<gene>
    <name evidence="3" type="ORF">ACFFTO_44565</name>
</gene>
<comment type="caution">
    <text evidence="3">The sequence shown here is derived from an EMBL/GenBank/DDBJ whole genome shotgun (WGS) entry which is preliminary data.</text>
</comment>
<dbReference type="RefSeq" id="WP_378208039.1">
    <property type="nucleotide sequence ID" value="NZ_JBHMBK010000080.1"/>
</dbReference>
<dbReference type="InterPro" id="IPR006342">
    <property type="entry name" value="FkbM_mtfrase"/>
</dbReference>
<feature type="domain" description="Methyltransferase FkbM" evidence="2">
    <location>
        <begin position="122"/>
        <end position="251"/>
    </location>
</feature>
<sequence>MERLVPDVSGYDPALAGRMRATVACTDADGIPKVEDAGTCRDHDGTRVQVMHNGLLVEEGGYYGAWMTEIIRALRGHHEPQEEVVFHRILERLAADGGSPAMIEFGSFWMYYGLWFCHAIPTGRAVGLEPDPAWIDVGRRNTALNGYEDRVRFVRGAMGAEPGEPLAFEAESDGQVYDVPQHDLASLLAETGLERADLVLVDVQGAETILIERARGDFEAGRVRFLVVSTHHHSISGDPLTHQNALRNLLDAGAHVIAEHTVGESVSGDGLIAVSFDPRDKDFTVPVTHARYRESLMGETEYDLAAALAAQAEAEEAGKAAIAHAERLDEEIHRLRAEVGRTAAERDRLEAELQAVFATKLWRWAKKPREIYARLLGRAT</sequence>
<keyword evidence="1" id="KW-0175">Coiled coil</keyword>
<dbReference type="Pfam" id="PF05050">
    <property type="entry name" value="Methyltransf_21"/>
    <property type="match status" value="1"/>
</dbReference>
<protein>
    <submittedName>
        <fullName evidence="3">FkbM family methyltransferase</fullName>
    </submittedName>
</protein>
<proteinExistence type="predicted"/>
<organism evidence="3 4">
    <name type="scientific">Amycolatopsis plumensis</name>
    <dbReference type="NCBI Taxonomy" id="236508"/>
    <lineage>
        <taxon>Bacteria</taxon>
        <taxon>Bacillati</taxon>
        <taxon>Actinomycetota</taxon>
        <taxon>Actinomycetes</taxon>
        <taxon>Pseudonocardiales</taxon>
        <taxon>Pseudonocardiaceae</taxon>
        <taxon>Amycolatopsis</taxon>
    </lineage>
</organism>
<keyword evidence="3" id="KW-0489">Methyltransferase</keyword>
<evidence type="ECO:0000256" key="1">
    <source>
        <dbReference type="SAM" id="Coils"/>
    </source>
</evidence>
<evidence type="ECO:0000313" key="4">
    <source>
        <dbReference type="Proteomes" id="UP001589535"/>
    </source>
</evidence>
<keyword evidence="3" id="KW-0808">Transferase</keyword>
<reference evidence="3 4" key="1">
    <citation type="submission" date="2024-09" db="EMBL/GenBank/DDBJ databases">
        <authorList>
            <person name="Sun Q."/>
            <person name="Mori K."/>
        </authorList>
    </citation>
    <scope>NUCLEOTIDE SEQUENCE [LARGE SCALE GENOMIC DNA]</scope>
    <source>
        <strain evidence="3 4">JCM 13852</strain>
    </source>
</reference>
<dbReference type="GO" id="GO:0008168">
    <property type="term" value="F:methyltransferase activity"/>
    <property type="evidence" value="ECO:0007669"/>
    <property type="project" value="UniProtKB-KW"/>
</dbReference>